<dbReference type="EMBL" id="LSYS01006159">
    <property type="protein sequence ID" value="OPJ75886.1"/>
    <property type="molecule type" value="Genomic_DNA"/>
</dbReference>
<proteinExistence type="predicted"/>
<dbReference type="AlphaFoldDB" id="A0A1V4JUJ6"/>
<evidence type="ECO:0000313" key="2">
    <source>
        <dbReference type="Proteomes" id="UP000190648"/>
    </source>
</evidence>
<dbReference type="Proteomes" id="UP000190648">
    <property type="component" value="Unassembled WGS sequence"/>
</dbReference>
<comment type="caution">
    <text evidence="1">The sequence shown here is derived from an EMBL/GenBank/DDBJ whole genome shotgun (WGS) entry which is preliminary data.</text>
</comment>
<name>A0A1V4JUJ6_PATFA</name>
<keyword evidence="2" id="KW-1185">Reference proteome</keyword>
<reference evidence="1 2" key="1">
    <citation type="submission" date="2016-02" db="EMBL/GenBank/DDBJ databases">
        <title>Band-tailed pigeon sequencing and assembly.</title>
        <authorList>
            <person name="Soares A.E."/>
            <person name="Novak B.J."/>
            <person name="Rice E.S."/>
            <person name="O'Connell B."/>
            <person name="Chang D."/>
            <person name="Weber S."/>
            <person name="Shapiro B."/>
        </authorList>
    </citation>
    <scope>NUCLEOTIDE SEQUENCE [LARGE SCALE GENOMIC DNA]</scope>
    <source>
        <strain evidence="1">BTP2013</strain>
        <tissue evidence="1">Blood</tissue>
    </source>
</reference>
<gene>
    <name evidence="1" type="ORF">AV530_012027</name>
</gene>
<protein>
    <submittedName>
        <fullName evidence="1">Uncharacterized protein</fullName>
    </submittedName>
</protein>
<sequence>MGDKKAPGRPGETVVEIGTEAGQSDLMASGLRERSSSIKLFLNSQQVANALGCLNLAEMVCCRRICVSSGLCRKGTEALTQKGIIQDIVPGSSKLEKTAK</sequence>
<evidence type="ECO:0000313" key="1">
    <source>
        <dbReference type="EMBL" id="OPJ75886.1"/>
    </source>
</evidence>
<organism evidence="1 2">
    <name type="scientific">Patagioenas fasciata monilis</name>
    <dbReference type="NCBI Taxonomy" id="372326"/>
    <lineage>
        <taxon>Eukaryota</taxon>
        <taxon>Metazoa</taxon>
        <taxon>Chordata</taxon>
        <taxon>Craniata</taxon>
        <taxon>Vertebrata</taxon>
        <taxon>Euteleostomi</taxon>
        <taxon>Archelosauria</taxon>
        <taxon>Archosauria</taxon>
        <taxon>Dinosauria</taxon>
        <taxon>Saurischia</taxon>
        <taxon>Theropoda</taxon>
        <taxon>Coelurosauria</taxon>
        <taxon>Aves</taxon>
        <taxon>Neognathae</taxon>
        <taxon>Neoaves</taxon>
        <taxon>Columbimorphae</taxon>
        <taxon>Columbiformes</taxon>
        <taxon>Columbidae</taxon>
        <taxon>Patagioenas</taxon>
    </lineage>
</organism>
<accession>A0A1V4JUJ6</accession>